<reference evidence="2" key="1">
    <citation type="submission" date="2023-01" db="EMBL/GenBank/DDBJ databases">
        <title>Whole genome sequence of Paucibacter sp. S2-9 isolated from pond sediment.</title>
        <authorList>
            <person name="Jung J.Y."/>
        </authorList>
    </citation>
    <scope>NUCLEOTIDE SEQUENCE</scope>
    <source>
        <strain evidence="2">S2-9</strain>
    </source>
</reference>
<accession>A0AA95NBD1</accession>
<keyword evidence="1" id="KW-1133">Transmembrane helix</keyword>
<dbReference type="EMBL" id="CP116346">
    <property type="protein sequence ID" value="WIT10990.1"/>
    <property type="molecule type" value="Genomic_DNA"/>
</dbReference>
<organism evidence="2 3">
    <name type="scientific">Paucibacter sediminis</name>
    <dbReference type="NCBI Taxonomy" id="3019553"/>
    <lineage>
        <taxon>Bacteria</taxon>
        <taxon>Pseudomonadati</taxon>
        <taxon>Pseudomonadota</taxon>
        <taxon>Betaproteobacteria</taxon>
        <taxon>Burkholderiales</taxon>
        <taxon>Sphaerotilaceae</taxon>
        <taxon>Roseateles</taxon>
    </lineage>
</organism>
<gene>
    <name evidence="2" type="ORF">PFX98_19070</name>
</gene>
<feature type="transmembrane region" description="Helical" evidence="1">
    <location>
        <begin position="6"/>
        <end position="29"/>
    </location>
</feature>
<dbReference type="RefSeq" id="WP_285232068.1">
    <property type="nucleotide sequence ID" value="NZ_CP116346.1"/>
</dbReference>
<name>A0AA95NBD1_9BURK</name>
<keyword evidence="1" id="KW-0472">Membrane</keyword>
<dbReference type="Proteomes" id="UP001177769">
    <property type="component" value="Chromosome"/>
</dbReference>
<keyword evidence="3" id="KW-1185">Reference proteome</keyword>
<evidence type="ECO:0000313" key="3">
    <source>
        <dbReference type="Proteomes" id="UP001177769"/>
    </source>
</evidence>
<keyword evidence="1" id="KW-0812">Transmembrane</keyword>
<protein>
    <submittedName>
        <fullName evidence="2">Type II secretion system protein</fullName>
    </submittedName>
</protein>
<dbReference type="KEGG" id="pais:PFX98_19070"/>
<proteinExistence type="predicted"/>
<sequence>MKQTTQAGFTLIELVMVIVILGVLAAVALPRFVDLRGDAQAAALNGVAGALSSASSINFSARTVNAANGVAINNCTSVASALQGGVLPTGNGSTYTITAAAIAPGATVTCTITDGNGHSATFSAIGIL</sequence>
<dbReference type="InterPro" id="IPR045584">
    <property type="entry name" value="Pilin-like"/>
</dbReference>
<evidence type="ECO:0000256" key="1">
    <source>
        <dbReference type="SAM" id="Phobius"/>
    </source>
</evidence>
<dbReference type="AlphaFoldDB" id="A0AA95NBD1"/>
<evidence type="ECO:0000313" key="2">
    <source>
        <dbReference type="EMBL" id="WIT10990.1"/>
    </source>
</evidence>
<dbReference type="InterPro" id="IPR012902">
    <property type="entry name" value="N_methyl_site"/>
</dbReference>
<dbReference type="Gene3D" id="3.30.700.10">
    <property type="entry name" value="Glycoprotein, Type 4 Pilin"/>
    <property type="match status" value="1"/>
</dbReference>
<dbReference type="NCBIfam" id="TIGR02532">
    <property type="entry name" value="IV_pilin_GFxxxE"/>
    <property type="match status" value="1"/>
</dbReference>
<dbReference type="Pfam" id="PF07963">
    <property type="entry name" value="N_methyl"/>
    <property type="match status" value="1"/>
</dbReference>
<dbReference type="PROSITE" id="PS00409">
    <property type="entry name" value="PROKAR_NTER_METHYL"/>
    <property type="match status" value="1"/>
</dbReference>
<dbReference type="SUPFAM" id="SSF54523">
    <property type="entry name" value="Pili subunits"/>
    <property type="match status" value="1"/>
</dbReference>